<evidence type="ECO:0008006" key="4">
    <source>
        <dbReference type="Google" id="ProtNLM"/>
    </source>
</evidence>
<dbReference type="RefSeq" id="WP_282218740.1">
    <property type="nucleotide sequence ID" value="NZ_CP118246.1"/>
</dbReference>
<dbReference type="Proteomes" id="UP001220530">
    <property type="component" value="Chromosome"/>
</dbReference>
<sequence length="430" mass="46177">MNVLEWKSNDVLALRILEISRALLLVAIAASALYQLQRYSLFPFAATGRFALFVGVLVLVSYARPRLITSIPTLIWCLAATVAWAGVNTYLLFGPQLALAATARFANVMIVAPLASVLFTDQKHIGQVFAVYVLVLTVAFLSMIYQYYGGTLEAIVGSYIAIRADLVRYMTVVGEPNVGGMVAVLGFIVGVTIPKRMIASVIIAGVSVAFVVMTLSKAALVGLALAVGMLIFMPTKDRSRIISRSTISGLLGLTVLFCLGANNYLITAFQSVLGNIPGEPSVIGDLANRQLGGGLSEVPVAGVEASSYHWRDAIGVLFGLSFGIAGSAAQEILGSGVNVVLPHNSYMEMYLTGGIVMLGVMVILMANAFRRIVSDVLRSRRAEEQCALVCMTVLSCWMFVYPIIYEPATGALFWSIIGYGNRLSHSKHED</sequence>
<keyword evidence="1" id="KW-0812">Transmembrane</keyword>
<protein>
    <recommendedName>
        <fullName evidence="4">O-antigen ligase domain-containing protein</fullName>
    </recommendedName>
</protein>
<feature type="transmembrane region" description="Helical" evidence="1">
    <location>
        <begin position="74"/>
        <end position="93"/>
    </location>
</feature>
<keyword evidence="1" id="KW-0472">Membrane</keyword>
<accession>A0ABY7YMM4</accession>
<dbReference type="EMBL" id="CP118246">
    <property type="protein sequence ID" value="WDR02335.1"/>
    <property type="molecule type" value="Genomic_DNA"/>
</dbReference>
<feature type="transmembrane region" description="Helical" evidence="1">
    <location>
        <begin position="128"/>
        <end position="148"/>
    </location>
</feature>
<name>A0ABY7YMM4_9HYPH</name>
<reference evidence="2 3" key="1">
    <citation type="submission" date="2023-02" db="EMBL/GenBank/DDBJ databases">
        <title>Devosia algicola sp. nov., isolated from the phycosphere of marine algae.</title>
        <authorList>
            <person name="Kim J.M."/>
            <person name="Lee J.K."/>
            <person name="Choi B.J."/>
            <person name="Bayburt H."/>
            <person name="Jeon C.O."/>
        </authorList>
    </citation>
    <scope>NUCLEOTIDE SEQUENCE [LARGE SCALE GENOMIC DNA]</scope>
    <source>
        <strain evidence="2 3">G20-9</strain>
    </source>
</reference>
<gene>
    <name evidence="2" type="ORF">PSQ19_17185</name>
</gene>
<dbReference type="PANTHER" id="PTHR37422:SF13">
    <property type="entry name" value="LIPOPOLYSACCHARIDE BIOSYNTHESIS PROTEIN PA4999-RELATED"/>
    <property type="match status" value="1"/>
</dbReference>
<feature type="transmembrane region" description="Helical" evidence="1">
    <location>
        <begin position="197"/>
        <end position="213"/>
    </location>
</feature>
<feature type="transmembrane region" description="Helical" evidence="1">
    <location>
        <begin position="349"/>
        <end position="366"/>
    </location>
</feature>
<keyword evidence="3" id="KW-1185">Reference proteome</keyword>
<proteinExistence type="predicted"/>
<evidence type="ECO:0000313" key="2">
    <source>
        <dbReference type="EMBL" id="WDR02335.1"/>
    </source>
</evidence>
<dbReference type="PANTHER" id="PTHR37422">
    <property type="entry name" value="TEICHURONIC ACID BIOSYNTHESIS PROTEIN TUAE"/>
    <property type="match status" value="1"/>
</dbReference>
<keyword evidence="1" id="KW-1133">Transmembrane helix</keyword>
<feature type="transmembrane region" description="Helical" evidence="1">
    <location>
        <begin position="40"/>
        <end position="62"/>
    </location>
</feature>
<feature type="transmembrane region" description="Helical" evidence="1">
    <location>
        <begin position="99"/>
        <end position="119"/>
    </location>
</feature>
<feature type="transmembrane region" description="Helical" evidence="1">
    <location>
        <begin position="386"/>
        <end position="405"/>
    </location>
</feature>
<dbReference type="InterPro" id="IPR051533">
    <property type="entry name" value="WaaL-like"/>
</dbReference>
<feature type="transmembrane region" description="Helical" evidence="1">
    <location>
        <begin position="12"/>
        <end position="34"/>
    </location>
</feature>
<feature type="transmembrane region" description="Helical" evidence="1">
    <location>
        <begin position="168"/>
        <end position="190"/>
    </location>
</feature>
<feature type="transmembrane region" description="Helical" evidence="1">
    <location>
        <begin position="247"/>
        <end position="266"/>
    </location>
</feature>
<evidence type="ECO:0000313" key="3">
    <source>
        <dbReference type="Proteomes" id="UP001220530"/>
    </source>
</evidence>
<evidence type="ECO:0000256" key="1">
    <source>
        <dbReference type="SAM" id="Phobius"/>
    </source>
</evidence>
<organism evidence="2 3">
    <name type="scientific">Devosia algicola</name>
    <dbReference type="NCBI Taxonomy" id="3026418"/>
    <lineage>
        <taxon>Bacteria</taxon>
        <taxon>Pseudomonadati</taxon>
        <taxon>Pseudomonadota</taxon>
        <taxon>Alphaproteobacteria</taxon>
        <taxon>Hyphomicrobiales</taxon>
        <taxon>Devosiaceae</taxon>
        <taxon>Devosia</taxon>
    </lineage>
</organism>